<evidence type="ECO:0000313" key="2">
    <source>
        <dbReference type="EMBL" id="STV77770.1"/>
    </source>
</evidence>
<sequence length="196" mass="22436">MPYLLLTSPALIWRRNDVFSQLLFQGADQVLMTEASWASNVVMLYQRHICNVKSPLLRQLLISSLQVQSHSVDLQPIFAPGKTIYMAAISLIVLIINRLISLMRPSLRYNREMQSRTVRELLYLSHRNLSRGLLLNRFSFQEISIMKSAMVLAVYSSLLRNILLTGSQRCHLLSWLFILNGIGACSFAKTQRPVDK</sequence>
<comment type="caution">
    <text evidence="2">The sequence shown here is derived from an EMBL/GenBank/DDBJ whole genome shotgun (WGS) entry which is preliminary data.</text>
</comment>
<gene>
    <name evidence="2" type="ORF">NCTC9177_07389</name>
</gene>
<evidence type="ECO:0000313" key="3">
    <source>
        <dbReference type="Proteomes" id="UP000254545"/>
    </source>
</evidence>
<evidence type="ECO:0000256" key="1">
    <source>
        <dbReference type="SAM" id="Phobius"/>
    </source>
</evidence>
<organism evidence="2 3">
    <name type="scientific">Klebsiella variicola</name>
    <dbReference type="NCBI Taxonomy" id="244366"/>
    <lineage>
        <taxon>Bacteria</taxon>
        <taxon>Pseudomonadati</taxon>
        <taxon>Pseudomonadota</taxon>
        <taxon>Gammaproteobacteria</taxon>
        <taxon>Enterobacterales</taxon>
        <taxon>Enterobacteriaceae</taxon>
        <taxon>Klebsiella/Raoultella group</taxon>
        <taxon>Klebsiella</taxon>
        <taxon>Klebsiella pneumoniae complex</taxon>
    </lineage>
</organism>
<dbReference type="EMBL" id="UGKR01000004">
    <property type="protein sequence ID" value="STV77770.1"/>
    <property type="molecule type" value="Genomic_DNA"/>
</dbReference>
<reference evidence="2 3" key="1">
    <citation type="submission" date="2018-06" db="EMBL/GenBank/DDBJ databases">
        <authorList>
            <consortium name="Pathogen Informatics"/>
            <person name="Doyle S."/>
        </authorList>
    </citation>
    <scope>NUCLEOTIDE SEQUENCE [LARGE SCALE GENOMIC DNA]</scope>
    <source>
        <strain evidence="2 3">NCTC9177</strain>
    </source>
</reference>
<dbReference type="Proteomes" id="UP000254545">
    <property type="component" value="Unassembled WGS sequence"/>
</dbReference>
<feature type="transmembrane region" description="Helical" evidence="1">
    <location>
        <begin position="84"/>
        <end position="103"/>
    </location>
</feature>
<keyword evidence="1" id="KW-0472">Membrane</keyword>
<accession>A0A7H4N431</accession>
<keyword evidence="1" id="KW-1133">Transmembrane helix</keyword>
<keyword evidence="1" id="KW-0812">Transmembrane</keyword>
<name>A0A7H4N431_KLEVA</name>
<dbReference type="AlphaFoldDB" id="A0A7H4N431"/>
<proteinExistence type="predicted"/>
<dbReference type="RefSeq" id="WP_206072523.1">
    <property type="nucleotide sequence ID" value="NZ_BQSX01000012.1"/>
</dbReference>
<protein>
    <submittedName>
        <fullName evidence="2">Drug/metabolite transporter permease</fullName>
    </submittedName>
</protein>